<name>A0ACB9ZBT9_9PEZI</name>
<organism evidence="1 2">
    <name type="scientific">Hypoxylon rubiginosum</name>
    <dbReference type="NCBI Taxonomy" id="110542"/>
    <lineage>
        <taxon>Eukaryota</taxon>
        <taxon>Fungi</taxon>
        <taxon>Dikarya</taxon>
        <taxon>Ascomycota</taxon>
        <taxon>Pezizomycotina</taxon>
        <taxon>Sordariomycetes</taxon>
        <taxon>Xylariomycetidae</taxon>
        <taxon>Xylariales</taxon>
        <taxon>Hypoxylaceae</taxon>
        <taxon>Hypoxylon</taxon>
    </lineage>
</organism>
<comment type="caution">
    <text evidence="1">The sequence shown here is derived from an EMBL/GenBank/DDBJ whole genome shotgun (WGS) entry which is preliminary data.</text>
</comment>
<evidence type="ECO:0000313" key="1">
    <source>
        <dbReference type="EMBL" id="KAI4868483.1"/>
    </source>
</evidence>
<accession>A0ACB9ZBT9</accession>
<sequence length="312" mass="33252">MDTSPSKRRVLAPVDVNSRTPGAISKLPDMSKSQAERVSPSRSEFGAAKRPLSQEPIRQSQQLLDQPAKRRRVSVSDDDDDDDVRLVVADEGRGDEGNSGYRDGISAGGYDADGQQPDSPDEDSSMFDNSAIDTSQATMITEPDAETMAPMPPVSSPPRRQPSMTREEARQKAEKLRLRLGLASYKVRTGQTDVPLERLKLRPLSGSSSGGSNFRQQEQQPSLPPLPRTEATSGNVEVENEGGDEDESQRRNRLAVVARKALPSAPPLRQGVGFGSGSGPGSPAGTGTGTATATATGRKLLPGLPSVPQRAQ</sequence>
<evidence type="ECO:0000313" key="2">
    <source>
        <dbReference type="Proteomes" id="UP001497700"/>
    </source>
</evidence>
<keyword evidence="2" id="KW-1185">Reference proteome</keyword>
<dbReference type="EMBL" id="MU393438">
    <property type="protein sequence ID" value="KAI4868483.1"/>
    <property type="molecule type" value="Genomic_DNA"/>
</dbReference>
<proteinExistence type="predicted"/>
<protein>
    <submittedName>
        <fullName evidence="1">Uncharacterized protein</fullName>
    </submittedName>
</protein>
<gene>
    <name evidence="1" type="ORF">F4820DRAFT_410365</name>
</gene>
<reference evidence="1 2" key="1">
    <citation type="journal article" date="2022" name="New Phytol.">
        <title>Ecological generalism drives hyperdiversity of secondary metabolite gene clusters in xylarialean endophytes.</title>
        <authorList>
            <person name="Franco M.E.E."/>
            <person name="Wisecaver J.H."/>
            <person name="Arnold A.E."/>
            <person name="Ju Y.M."/>
            <person name="Slot J.C."/>
            <person name="Ahrendt S."/>
            <person name="Moore L.P."/>
            <person name="Eastman K.E."/>
            <person name="Scott K."/>
            <person name="Konkel Z."/>
            <person name="Mondo S.J."/>
            <person name="Kuo A."/>
            <person name="Hayes R.D."/>
            <person name="Haridas S."/>
            <person name="Andreopoulos B."/>
            <person name="Riley R."/>
            <person name="LaButti K."/>
            <person name="Pangilinan J."/>
            <person name="Lipzen A."/>
            <person name="Amirebrahimi M."/>
            <person name="Yan J."/>
            <person name="Adam C."/>
            <person name="Keymanesh K."/>
            <person name="Ng V."/>
            <person name="Louie K."/>
            <person name="Northen T."/>
            <person name="Drula E."/>
            <person name="Henrissat B."/>
            <person name="Hsieh H.M."/>
            <person name="Youens-Clark K."/>
            <person name="Lutzoni F."/>
            <person name="Miadlikowska J."/>
            <person name="Eastwood D.C."/>
            <person name="Hamelin R.C."/>
            <person name="Grigoriev I.V."/>
            <person name="U'Ren J.M."/>
        </authorList>
    </citation>
    <scope>NUCLEOTIDE SEQUENCE [LARGE SCALE GENOMIC DNA]</scope>
    <source>
        <strain evidence="1 2">CBS 119005</strain>
    </source>
</reference>
<dbReference type="Proteomes" id="UP001497700">
    <property type="component" value="Unassembled WGS sequence"/>
</dbReference>